<feature type="region of interest" description="Disordered" evidence="3">
    <location>
        <begin position="1"/>
        <end position="84"/>
    </location>
</feature>
<evidence type="ECO:0000256" key="2">
    <source>
        <dbReference type="SAM" id="Coils"/>
    </source>
</evidence>
<protein>
    <submittedName>
        <fullName evidence="4">Uncharacterized protein</fullName>
    </submittedName>
</protein>
<comment type="similarity">
    <text evidence="1">Belongs to the FAM227 family.</text>
</comment>
<dbReference type="AlphaFoldDB" id="A0AAD5XP00"/>
<accession>A0AAD5XP00</accession>
<gene>
    <name evidence="4" type="ORF">HDU87_008840</name>
</gene>
<dbReference type="Proteomes" id="UP001212152">
    <property type="component" value="Unassembled WGS sequence"/>
</dbReference>
<proteinExistence type="inferred from homology"/>
<dbReference type="InterPro" id="IPR029417">
    <property type="entry name" value="FAM227"/>
</dbReference>
<sequence>MSATQAGPKRGSLWTDEGTAIPLPPQQPKPLLAPPAPAHQTSSPSPTHLAARRPSAYESALQDSPRKSIAQQQRHFSVRPSVGFDDRGGPGLRMSIFAPPLVEDKSLLPKSEWPKVDLPPVQDPGIFSALKAAKLSGMSYTSPVQIEELNARIRRMASTLRLIDPEVTDLRLQVEEFQPPAQRPPSQQPRKADQHRDSSTMGVTGGRRIFDSVYHTNIPVISTEEADESEMQEPPSAHEMRSIKKAHFPGVNPPPPLPHTASSPRKLIAKAAQGCRANRRVRAKLLLPETERMLCDVFWHVFLTHTQPTGEKEAKDELFARIAASYVHVLLKTDSRDRNDLSFTFTSVLSSAVAAAFLESFPNSTKEFDAAFEVRLSDQLSEWIIGMRPTFANGWRSSSAMGDNNRSASTLHRGASTAAQDNFLDLMGGDGTQDAARNALAAIPSAYIGCTPQTRRVLFDANGNSLLLAGYLGKAERRIVNIHRTEAPREMPSTPRDGSASRQTYRQALADSARRSRALQRAYKAKVADAQREKLRLLQALNEQLRAERRRVGRILARPENVRETADQIMDLAIETRMQGAPVSAGHA</sequence>
<feature type="compositionally biased region" description="Pro residues" evidence="3">
    <location>
        <begin position="22"/>
        <end position="37"/>
    </location>
</feature>
<evidence type="ECO:0000313" key="5">
    <source>
        <dbReference type="Proteomes" id="UP001212152"/>
    </source>
</evidence>
<evidence type="ECO:0000256" key="1">
    <source>
        <dbReference type="ARBA" id="ARBA00008666"/>
    </source>
</evidence>
<dbReference type="EMBL" id="JADGJQ010000098">
    <property type="protein sequence ID" value="KAJ3170123.1"/>
    <property type="molecule type" value="Genomic_DNA"/>
</dbReference>
<evidence type="ECO:0000256" key="3">
    <source>
        <dbReference type="SAM" id="MobiDB-lite"/>
    </source>
</evidence>
<keyword evidence="2" id="KW-0175">Coiled coil</keyword>
<comment type="caution">
    <text evidence="4">The sequence shown here is derived from an EMBL/GenBank/DDBJ whole genome shotgun (WGS) entry which is preliminary data.</text>
</comment>
<name>A0AAD5XP00_9FUNG</name>
<dbReference type="Pfam" id="PF14922">
    <property type="entry name" value="FWWh"/>
    <property type="match status" value="1"/>
</dbReference>
<evidence type="ECO:0000313" key="4">
    <source>
        <dbReference type="EMBL" id="KAJ3170123.1"/>
    </source>
</evidence>
<dbReference type="PANTHER" id="PTHR33560:SF1">
    <property type="entry name" value="PROTEIN FAM227A"/>
    <property type="match status" value="1"/>
</dbReference>
<reference evidence="4" key="1">
    <citation type="submission" date="2020-05" db="EMBL/GenBank/DDBJ databases">
        <title>Phylogenomic resolution of chytrid fungi.</title>
        <authorList>
            <person name="Stajich J.E."/>
            <person name="Amses K."/>
            <person name="Simmons R."/>
            <person name="Seto K."/>
            <person name="Myers J."/>
            <person name="Bonds A."/>
            <person name="Quandt C.A."/>
            <person name="Barry K."/>
            <person name="Liu P."/>
            <person name="Grigoriev I."/>
            <person name="Longcore J.E."/>
            <person name="James T.Y."/>
        </authorList>
    </citation>
    <scope>NUCLEOTIDE SEQUENCE</scope>
    <source>
        <strain evidence="4">JEL0379</strain>
    </source>
</reference>
<feature type="coiled-coil region" evidence="2">
    <location>
        <begin position="527"/>
        <end position="558"/>
    </location>
</feature>
<dbReference type="PANTHER" id="PTHR33560">
    <property type="entry name" value="PROTEIN FAM227B"/>
    <property type="match status" value="1"/>
</dbReference>
<organism evidence="4 5">
    <name type="scientific">Geranomyces variabilis</name>
    <dbReference type="NCBI Taxonomy" id="109894"/>
    <lineage>
        <taxon>Eukaryota</taxon>
        <taxon>Fungi</taxon>
        <taxon>Fungi incertae sedis</taxon>
        <taxon>Chytridiomycota</taxon>
        <taxon>Chytridiomycota incertae sedis</taxon>
        <taxon>Chytridiomycetes</taxon>
        <taxon>Spizellomycetales</taxon>
        <taxon>Powellomycetaceae</taxon>
        <taxon>Geranomyces</taxon>
    </lineage>
</organism>
<feature type="region of interest" description="Disordered" evidence="3">
    <location>
        <begin position="176"/>
        <end position="206"/>
    </location>
</feature>
<keyword evidence="5" id="KW-1185">Reference proteome</keyword>